<feature type="region of interest" description="Disordered" evidence="1">
    <location>
        <begin position="1"/>
        <end position="25"/>
    </location>
</feature>
<reference evidence="2 3" key="1">
    <citation type="journal article" date="2024" name="BMC Genomics">
        <title>De novo assembly and annotation of Popillia japonica's genome with initial clues to its potential as an invasive pest.</title>
        <authorList>
            <person name="Cucini C."/>
            <person name="Boschi S."/>
            <person name="Funari R."/>
            <person name="Cardaioli E."/>
            <person name="Iannotti N."/>
            <person name="Marturano G."/>
            <person name="Paoli F."/>
            <person name="Bruttini M."/>
            <person name="Carapelli A."/>
            <person name="Frati F."/>
            <person name="Nardi F."/>
        </authorList>
    </citation>
    <scope>NUCLEOTIDE SEQUENCE [LARGE SCALE GENOMIC DNA]</scope>
    <source>
        <strain evidence="2">DMR45628</strain>
    </source>
</reference>
<dbReference type="EMBL" id="JASPKY010000013">
    <property type="protein sequence ID" value="KAK9753542.1"/>
    <property type="molecule type" value="Genomic_DNA"/>
</dbReference>
<evidence type="ECO:0000256" key="1">
    <source>
        <dbReference type="SAM" id="MobiDB-lite"/>
    </source>
</evidence>
<dbReference type="Proteomes" id="UP001458880">
    <property type="component" value="Unassembled WGS sequence"/>
</dbReference>
<comment type="caution">
    <text evidence="2">The sequence shown here is derived from an EMBL/GenBank/DDBJ whole genome shotgun (WGS) entry which is preliminary data.</text>
</comment>
<accession>A0AAW1N715</accession>
<sequence>MQDAASDSGENSVEETTRSFSIEAPKGAMADLESCNESDNVPLSSIADNWLRSGYRIQRIALTYLLRDVPTKYMIDAEAYLGVDTESNGLP</sequence>
<name>A0AAW1N715_POPJA</name>
<gene>
    <name evidence="2" type="ORF">QE152_g2019</name>
</gene>
<evidence type="ECO:0000313" key="3">
    <source>
        <dbReference type="Proteomes" id="UP001458880"/>
    </source>
</evidence>
<evidence type="ECO:0000313" key="2">
    <source>
        <dbReference type="EMBL" id="KAK9753542.1"/>
    </source>
</evidence>
<dbReference type="AlphaFoldDB" id="A0AAW1N715"/>
<keyword evidence="3" id="KW-1185">Reference proteome</keyword>
<protein>
    <submittedName>
        <fullName evidence="2">Uncharacterized protein</fullName>
    </submittedName>
</protein>
<proteinExistence type="predicted"/>
<organism evidence="2 3">
    <name type="scientific">Popillia japonica</name>
    <name type="common">Japanese beetle</name>
    <dbReference type="NCBI Taxonomy" id="7064"/>
    <lineage>
        <taxon>Eukaryota</taxon>
        <taxon>Metazoa</taxon>
        <taxon>Ecdysozoa</taxon>
        <taxon>Arthropoda</taxon>
        <taxon>Hexapoda</taxon>
        <taxon>Insecta</taxon>
        <taxon>Pterygota</taxon>
        <taxon>Neoptera</taxon>
        <taxon>Endopterygota</taxon>
        <taxon>Coleoptera</taxon>
        <taxon>Polyphaga</taxon>
        <taxon>Scarabaeiformia</taxon>
        <taxon>Scarabaeidae</taxon>
        <taxon>Rutelinae</taxon>
        <taxon>Popillia</taxon>
    </lineage>
</organism>